<name>A0ABR3QQK4_9PLEO</name>
<keyword evidence="7" id="KW-1185">Reference proteome</keyword>
<comment type="subcellular location">
    <subcellularLocation>
        <location evidence="1">Membrane</location>
        <topology evidence="1">Multi-pass membrane protein</topology>
    </subcellularLocation>
</comment>
<dbReference type="Pfam" id="PF07690">
    <property type="entry name" value="MFS_1"/>
    <property type="match status" value="1"/>
</dbReference>
<keyword evidence="2 5" id="KW-0812">Transmembrane</keyword>
<dbReference type="Proteomes" id="UP001521785">
    <property type="component" value="Unassembled WGS sequence"/>
</dbReference>
<evidence type="ECO:0000256" key="5">
    <source>
        <dbReference type="SAM" id="Phobius"/>
    </source>
</evidence>
<feature type="transmembrane region" description="Helical" evidence="5">
    <location>
        <begin position="51"/>
        <end position="75"/>
    </location>
</feature>
<accession>A0ABR3QQK4</accession>
<dbReference type="Gene3D" id="1.20.1250.20">
    <property type="entry name" value="MFS general substrate transporter like domains"/>
    <property type="match status" value="1"/>
</dbReference>
<dbReference type="PANTHER" id="PTHR23502:SF160">
    <property type="entry name" value="MAJOR FACILITATOR SUPERFAMILY (MFS) PROFILE DOMAIN-CONTAINING PROTEIN-RELATED"/>
    <property type="match status" value="1"/>
</dbReference>
<feature type="transmembrane region" description="Helical" evidence="5">
    <location>
        <begin position="232"/>
        <end position="253"/>
    </location>
</feature>
<reference evidence="6 7" key="1">
    <citation type="submission" date="2024-02" db="EMBL/GenBank/DDBJ databases">
        <title>De novo assembly and annotation of 12 fungi associated with fruit tree decline syndrome in Ontario, Canada.</title>
        <authorList>
            <person name="Sulman M."/>
            <person name="Ellouze W."/>
            <person name="Ilyukhin E."/>
        </authorList>
    </citation>
    <scope>NUCLEOTIDE SEQUENCE [LARGE SCALE GENOMIC DNA]</scope>
    <source>
        <strain evidence="6 7">M42-189</strain>
    </source>
</reference>
<gene>
    <name evidence="6" type="ORF">SLS60_010201</name>
</gene>
<keyword evidence="4 5" id="KW-0472">Membrane</keyword>
<dbReference type="InterPro" id="IPR036259">
    <property type="entry name" value="MFS_trans_sf"/>
</dbReference>
<feature type="transmembrane region" description="Helical" evidence="5">
    <location>
        <begin position="141"/>
        <end position="163"/>
    </location>
</feature>
<feature type="transmembrane region" description="Helical" evidence="5">
    <location>
        <begin position="274"/>
        <end position="295"/>
    </location>
</feature>
<sequence length="409" mass="44867">MSVNLKAEVVQGELNEYNITQGKVSKSGIVLRPQPTNDPNEPLNWTQGQKYSTYFVCCFFTFLAFMNSSAFTVAIQPIIKEFHKTSTEASYLTDAVVPSLVADLFYFHERGRALMIFHTAISIGAFGGPFINAYIVQYAGWRWMCGAMAIAGGATFVVGFVTIRETHYAEHGHRDLLKPEVEYATKRSWIAELSLTRGFNRNESFLGNIALQITSTQTFTAAPYHWKVHSLGLLSLSGLVGAVISFVFGGWLIDFIATRLTARNAEHVEPEYRLPAMIIPAIIGPMGVLTFGLVISNGKSWAGAAVGYGMEGFGATAASNIVVTYAVDAYRPIAGETIAIVFVIRNVIACLISTYITKWFQSQGLQNAYGELVGVAYAILSLSLVMYIVGRRIRRFTSSFGPMANIPHA</sequence>
<evidence type="ECO:0000256" key="3">
    <source>
        <dbReference type="ARBA" id="ARBA00022989"/>
    </source>
</evidence>
<protein>
    <recommendedName>
        <fullName evidence="8">MFS transporter</fullName>
    </recommendedName>
</protein>
<keyword evidence="3 5" id="KW-1133">Transmembrane helix</keyword>
<feature type="transmembrane region" description="Helical" evidence="5">
    <location>
        <begin position="301"/>
        <end position="326"/>
    </location>
</feature>
<feature type="transmembrane region" description="Helical" evidence="5">
    <location>
        <begin position="114"/>
        <end position="135"/>
    </location>
</feature>
<organism evidence="6 7">
    <name type="scientific">Paraconiothyrium brasiliense</name>
    <dbReference type="NCBI Taxonomy" id="300254"/>
    <lineage>
        <taxon>Eukaryota</taxon>
        <taxon>Fungi</taxon>
        <taxon>Dikarya</taxon>
        <taxon>Ascomycota</taxon>
        <taxon>Pezizomycotina</taxon>
        <taxon>Dothideomycetes</taxon>
        <taxon>Pleosporomycetidae</taxon>
        <taxon>Pleosporales</taxon>
        <taxon>Massarineae</taxon>
        <taxon>Didymosphaeriaceae</taxon>
        <taxon>Paraconiothyrium</taxon>
    </lineage>
</organism>
<dbReference type="EMBL" id="JAKJXO020000017">
    <property type="protein sequence ID" value="KAL1594441.1"/>
    <property type="molecule type" value="Genomic_DNA"/>
</dbReference>
<dbReference type="PANTHER" id="PTHR23502">
    <property type="entry name" value="MAJOR FACILITATOR SUPERFAMILY"/>
    <property type="match status" value="1"/>
</dbReference>
<evidence type="ECO:0000256" key="2">
    <source>
        <dbReference type="ARBA" id="ARBA00022692"/>
    </source>
</evidence>
<evidence type="ECO:0000313" key="6">
    <source>
        <dbReference type="EMBL" id="KAL1594441.1"/>
    </source>
</evidence>
<dbReference type="SUPFAM" id="SSF103473">
    <property type="entry name" value="MFS general substrate transporter"/>
    <property type="match status" value="1"/>
</dbReference>
<evidence type="ECO:0000256" key="4">
    <source>
        <dbReference type="ARBA" id="ARBA00023136"/>
    </source>
</evidence>
<proteinExistence type="predicted"/>
<evidence type="ECO:0000313" key="7">
    <source>
        <dbReference type="Proteomes" id="UP001521785"/>
    </source>
</evidence>
<comment type="caution">
    <text evidence="6">The sequence shown here is derived from an EMBL/GenBank/DDBJ whole genome shotgun (WGS) entry which is preliminary data.</text>
</comment>
<evidence type="ECO:0008006" key="8">
    <source>
        <dbReference type="Google" id="ProtNLM"/>
    </source>
</evidence>
<feature type="transmembrane region" description="Helical" evidence="5">
    <location>
        <begin position="338"/>
        <end position="356"/>
    </location>
</feature>
<dbReference type="InterPro" id="IPR011701">
    <property type="entry name" value="MFS"/>
</dbReference>
<feature type="transmembrane region" description="Helical" evidence="5">
    <location>
        <begin position="368"/>
        <end position="389"/>
    </location>
</feature>
<evidence type="ECO:0000256" key="1">
    <source>
        <dbReference type="ARBA" id="ARBA00004141"/>
    </source>
</evidence>